<protein>
    <submittedName>
        <fullName evidence="1">Uncharacterized protein</fullName>
    </submittedName>
</protein>
<keyword evidence="2" id="KW-1185">Reference proteome</keyword>
<evidence type="ECO:0000313" key="2">
    <source>
        <dbReference type="Proteomes" id="UP001341135"/>
    </source>
</evidence>
<proteinExistence type="predicted"/>
<organism evidence="1 2">
    <name type="scientific">Pyrodictium abyssi</name>
    <dbReference type="NCBI Taxonomy" id="54256"/>
    <lineage>
        <taxon>Archaea</taxon>
        <taxon>Thermoproteota</taxon>
        <taxon>Thermoprotei</taxon>
        <taxon>Desulfurococcales</taxon>
        <taxon>Pyrodictiaceae</taxon>
        <taxon>Pyrodictium</taxon>
    </lineage>
</organism>
<sequence>MLRGLDAFDPFLTVVAINKEGFIEIIDKSVIGRIVSILHNPGTEYLELS</sequence>
<reference evidence="1 2" key="1">
    <citation type="submission" date="2023-09" db="EMBL/GenBank/DDBJ databases">
        <title>Pyrofollis japonicus gen. nov. sp. nov., a novel member of the family Pyrodictiaceae isolated from the Iheya North hydrothermal field.</title>
        <authorList>
            <person name="Miyazaki U."/>
            <person name="Sanari M."/>
            <person name="Tame A."/>
            <person name="Kitajima M."/>
            <person name="Okamoto A."/>
            <person name="Sawayama S."/>
            <person name="Miyazaki J."/>
            <person name="Takai K."/>
            <person name="Nakagawa S."/>
        </authorList>
    </citation>
    <scope>NUCLEOTIDE SEQUENCE [LARGE SCALE GENOMIC DNA]</scope>
    <source>
        <strain evidence="1 2">AV2</strain>
    </source>
</reference>
<dbReference type="EMBL" id="AP028907">
    <property type="protein sequence ID" value="BES81535.1"/>
    <property type="molecule type" value="Genomic_DNA"/>
</dbReference>
<accession>A0ABN6ZSG1</accession>
<dbReference type="Proteomes" id="UP001341135">
    <property type="component" value="Chromosome"/>
</dbReference>
<name>A0ABN6ZSG1_9CREN</name>
<evidence type="ECO:0000313" key="1">
    <source>
        <dbReference type="EMBL" id="BES81535.1"/>
    </source>
</evidence>
<gene>
    <name evidence="1" type="ORF">PABY_11020</name>
</gene>
<dbReference type="GeneID" id="89289121"/>
<dbReference type="RefSeq" id="WP_338252699.1">
    <property type="nucleotide sequence ID" value="NZ_AP028907.1"/>
</dbReference>